<organism evidence="2 3">
    <name type="scientific">Polaribacter porphyrae</name>
    <dbReference type="NCBI Taxonomy" id="1137780"/>
    <lineage>
        <taxon>Bacteria</taxon>
        <taxon>Pseudomonadati</taxon>
        <taxon>Bacteroidota</taxon>
        <taxon>Flavobacteriia</taxon>
        <taxon>Flavobacteriales</taxon>
        <taxon>Flavobacteriaceae</taxon>
    </lineage>
</organism>
<keyword evidence="1" id="KW-0472">Membrane</keyword>
<evidence type="ECO:0000313" key="3">
    <source>
        <dbReference type="Proteomes" id="UP000238882"/>
    </source>
</evidence>
<keyword evidence="3" id="KW-1185">Reference proteome</keyword>
<evidence type="ECO:0000256" key="1">
    <source>
        <dbReference type="SAM" id="Phobius"/>
    </source>
</evidence>
<keyword evidence="1" id="KW-1133">Transmembrane helix</keyword>
<evidence type="ECO:0000313" key="2">
    <source>
        <dbReference type="EMBL" id="PQJ78870.1"/>
    </source>
</evidence>
<protein>
    <recommendedName>
        <fullName evidence="4">Periplasmic heavy metal sensor</fullName>
    </recommendedName>
</protein>
<proteinExistence type="predicted"/>
<dbReference type="AlphaFoldDB" id="A0A2S7WMP2"/>
<evidence type="ECO:0008006" key="4">
    <source>
        <dbReference type="Google" id="ProtNLM"/>
    </source>
</evidence>
<name>A0A2S7WMP2_9FLAO</name>
<dbReference type="RefSeq" id="WP_105015466.1">
    <property type="nucleotide sequence ID" value="NZ_MSCN01000001.1"/>
</dbReference>
<dbReference type="Proteomes" id="UP000238882">
    <property type="component" value="Unassembled WGS sequence"/>
</dbReference>
<keyword evidence="1" id="KW-0812">Transmembrane</keyword>
<reference evidence="2 3" key="1">
    <citation type="submission" date="2016-12" db="EMBL/GenBank/DDBJ databases">
        <title>Trade-off between light-utilization and light-protection in marine flavobacteria.</title>
        <authorList>
            <person name="Kumagai Y."/>
            <person name="Yoshizawa S."/>
            <person name="Kogure K."/>
            <person name="Iwasaki W."/>
        </authorList>
    </citation>
    <scope>NUCLEOTIDE SEQUENCE [LARGE SCALE GENOMIC DNA]</scope>
    <source>
        <strain evidence="2 3">NBRC 108759</strain>
    </source>
</reference>
<dbReference type="OrthoDB" id="1202605at2"/>
<accession>A0A2S7WMP2</accession>
<feature type="transmembrane region" description="Helical" evidence="1">
    <location>
        <begin position="6"/>
        <end position="25"/>
    </location>
</feature>
<gene>
    <name evidence="2" type="ORF">BTO18_06585</name>
</gene>
<dbReference type="EMBL" id="MSCN01000001">
    <property type="protein sequence ID" value="PQJ78870.1"/>
    <property type="molecule type" value="Genomic_DNA"/>
</dbReference>
<dbReference type="Gene3D" id="1.20.120.1490">
    <property type="match status" value="1"/>
</dbReference>
<comment type="caution">
    <text evidence="2">The sequence shown here is derived from an EMBL/GenBank/DDBJ whole genome shotgun (WGS) entry which is preliminary data.</text>
</comment>
<sequence>MKSKLLPITLLFLILLNGVLIFILLKKPHEKLKPNHTQRNFLTEKLQFSEIQEEKFLELDRQHKTKMEQIDHKIRNQKDILFNSFGKQINIDSLASITGKLEMQKDVEVFKFFSKVRNICKPEQLKKFDEIINKAIKGGKQRPPRDHKMPPPPR</sequence>